<dbReference type="Proteomes" id="UP001431313">
    <property type="component" value="Unassembled WGS sequence"/>
</dbReference>
<proteinExistence type="predicted"/>
<accession>A0ABT2CEN7</accession>
<protein>
    <recommendedName>
        <fullName evidence="5">DUF732 domain-containing protein</fullName>
    </recommendedName>
</protein>
<name>A0ABT2CEN7_9ACTN</name>
<keyword evidence="4" id="KW-1185">Reference proteome</keyword>
<feature type="region of interest" description="Disordered" evidence="1">
    <location>
        <begin position="24"/>
        <end position="69"/>
    </location>
</feature>
<keyword evidence="2" id="KW-0732">Signal</keyword>
<comment type="caution">
    <text evidence="3">The sequence shown here is derived from an EMBL/GenBank/DDBJ whole genome shotgun (WGS) entry which is preliminary data.</text>
</comment>
<evidence type="ECO:0008006" key="5">
    <source>
        <dbReference type="Google" id="ProtNLM"/>
    </source>
</evidence>
<dbReference type="EMBL" id="JANUGQ010000006">
    <property type="protein sequence ID" value="MCS0635872.1"/>
    <property type="molecule type" value="Genomic_DNA"/>
</dbReference>
<feature type="chain" id="PRO_5045208833" description="DUF732 domain-containing protein" evidence="2">
    <location>
        <begin position="22"/>
        <end position="146"/>
    </location>
</feature>
<evidence type="ECO:0000256" key="1">
    <source>
        <dbReference type="SAM" id="MobiDB-lite"/>
    </source>
</evidence>
<evidence type="ECO:0000313" key="3">
    <source>
        <dbReference type="EMBL" id="MCS0635872.1"/>
    </source>
</evidence>
<organism evidence="3 4">
    <name type="scientific">Streptomyces pyxinae</name>
    <dbReference type="NCBI Taxonomy" id="2970734"/>
    <lineage>
        <taxon>Bacteria</taxon>
        <taxon>Bacillati</taxon>
        <taxon>Actinomycetota</taxon>
        <taxon>Actinomycetes</taxon>
        <taxon>Kitasatosporales</taxon>
        <taxon>Streptomycetaceae</taxon>
        <taxon>Streptomyces</taxon>
    </lineage>
</organism>
<feature type="signal peptide" evidence="2">
    <location>
        <begin position="1"/>
        <end position="21"/>
    </location>
</feature>
<dbReference type="PROSITE" id="PS51257">
    <property type="entry name" value="PROKAR_LIPOPROTEIN"/>
    <property type="match status" value="1"/>
</dbReference>
<evidence type="ECO:0000256" key="2">
    <source>
        <dbReference type="SAM" id="SignalP"/>
    </source>
</evidence>
<reference evidence="3" key="1">
    <citation type="submission" date="2022-08" db="EMBL/GenBank/DDBJ databases">
        <authorList>
            <person name="Somphong A."/>
            <person name="Phongsopitanun W."/>
        </authorList>
    </citation>
    <scope>NUCLEOTIDE SEQUENCE</scope>
    <source>
        <strain evidence="3">LP05-1</strain>
    </source>
</reference>
<dbReference type="RefSeq" id="WP_258786809.1">
    <property type="nucleotide sequence ID" value="NZ_JANUGQ010000006.1"/>
</dbReference>
<evidence type="ECO:0000313" key="4">
    <source>
        <dbReference type="Proteomes" id="UP001431313"/>
    </source>
</evidence>
<feature type="compositionally biased region" description="Low complexity" evidence="1">
    <location>
        <begin position="24"/>
        <end position="64"/>
    </location>
</feature>
<sequence>MHQRLPLLTACLALAALGASACGPSGDHGPGAPVTPATASAPPSAPVSASASAAPSGGPSAGSADGHKPTGLSAKLYLKTIRGHYPDLDRVSDDALVAHGDALCVARGQALVDQALKTKQELELTGKQVSQILGTAHGYCGENAFG</sequence>
<gene>
    <name evidence="3" type="ORF">NX801_09370</name>
</gene>